<comment type="caution">
    <text evidence="3">The sequence shown here is derived from an EMBL/GenBank/DDBJ whole genome shotgun (WGS) entry which is preliminary data.</text>
</comment>
<evidence type="ECO:0000313" key="3">
    <source>
        <dbReference type="EMBL" id="KRL96541.1"/>
    </source>
</evidence>
<evidence type="ECO:0000259" key="1">
    <source>
        <dbReference type="SMART" id="SM00942"/>
    </source>
</evidence>
<organism evidence="3 4">
    <name type="scientific">Limosilactobacillus equigenerosi DSM 18793 = JCM 14505</name>
    <dbReference type="NCBI Taxonomy" id="1423742"/>
    <lineage>
        <taxon>Bacteria</taxon>
        <taxon>Bacillati</taxon>
        <taxon>Bacillota</taxon>
        <taxon>Bacilli</taxon>
        <taxon>Lactobacillales</taxon>
        <taxon>Lactobacillaceae</taxon>
        <taxon>Limosilactobacillus</taxon>
    </lineage>
</organism>
<accession>A0A0R1UTL2</accession>
<reference evidence="3 4" key="1">
    <citation type="journal article" date="2015" name="Genome Announc.">
        <title>Expanding the biotechnology potential of lactobacilli through comparative genomics of 213 strains and associated genera.</title>
        <authorList>
            <person name="Sun Z."/>
            <person name="Harris H.M."/>
            <person name="McCann A."/>
            <person name="Guo C."/>
            <person name="Argimon S."/>
            <person name="Zhang W."/>
            <person name="Yang X."/>
            <person name="Jeffery I.B."/>
            <person name="Cooney J.C."/>
            <person name="Kagawa T.F."/>
            <person name="Liu W."/>
            <person name="Song Y."/>
            <person name="Salvetti E."/>
            <person name="Wrobel A."/>
            <person name="Rasinkangas P."/>
            <person name="Parkhill J."/>
            <person name="Rea M.C."/>
            <person name="O'Sullivan O."/>
            <person name="Ritari J."/>
            <person name="Douillard F.P."/>
            <person name="Paul Ross R."/>
            <person name="Yang R."/>
            <person name="Briner A.E."/>
            <person name="Felis G.E."/>
            <person name="de Vos W.M."/>
            <person name="Barrangou R."/>
            <person name="Klaenhammer T.R."/>
            <person name="Caufield P.W."/>
            <person name="Cui Y."/>
            <person name="Zhang H."/>
            <person name="O'Toole P.W."/>
        </authorList>
    </citation>
    <scope>NUCLEOTIDE SEQUENCE [LARGE SCALE GENOMIC DNA]</scope>
    <source>
        <strain evidence="3 4">DSM 18793</strain>
    </source>
</reference>
<proteinExistence type="predicted"/>
<evidence type="ECO:0000313" key="4">
    <source>
        <dbReference type="Proteomes" id="UP000051084"/>
    </source>
</evidence>
<dbReference type="RefSeq" id="WP_054653488.1">
    <property type="nucleotide sequence ID" value="NZ_AZGC01000003.1"/>
</dbReference>
<sequence>MQEERKKLFDTAVALYKTGLSVIPVTQDKKPLVKFKDIRPDFKTVTNIIRASRDCMIAVKTEDFFVIDVDTDKGTSHANGFEEFNKIPTELLPATLSQTTASGGKQYFYLKRNDIQLNKMLNIGAGIDIKAQRNNFVVIAPSIRHGRPYRWDNHNPITTAPKELIKYLNQKSSKSKKGSNYVNNWQPIGGKTYTGRTLEELLTSSQQGRRNLDMTSFVGKILRHGVDPYMAYELVQIKNEHNAPPLDDGELNTIFNSILKTELERRAVNG</sequence>
<dbReference type="Proteomes" id="UP000051084">
    <property type="component" value="Unassembled WGS sequence"/>
</dbReference>
<dbReference type="Pfam" id="PF08708">
    <property type="entry name" value="PriCT_1"/>
    <property type="match status" value="1"/>
</dbReference>
<dbReference type="CDD" id="cd04859">
    <property type="entry name" value="Prim_Pol"/>
    <property type="match status" value="1"/>
</dbReference>
<dbReference type="InterPro" id="IPR014820">
    <property type="entry name" value="PriCT_1"/>
</dbReference>
<evidence type="ECO:0000259" key="2">
    <source>
        <dbReference type="SMART" id="SM00943"/>
    </source>
</evidence>
<gene>
    <name evidence="3" type="ORF">FC21_GL000913</name>
</gene>
<dbReference type="PATRIC" id="fig|1423742.4.peg.950"/>
<feature type="domain" description="DNA primase/polymerase bifunctional N-terminal" evidence="2">
    <location>
        <begin position="12"/>
        <end position="164"/>
    </location>
</feature>
<dbReference type="SMART" id="SM00942">
    <property type="entry name" value="PriCT_1"/>
    <property type="match status" value="1"/>
</dbReference>
<dbReference type="Pfam" id="PF09250">
    <property type="entry name" value="Prim-Pol"/>
    <property type="match status" value="1"/>
</dbReference>
<dbReference type="SUPFAM" id="SSF56747">
    <property type="entry name" value="Prim-pol domain"/>
    <property type="match status" value="1"/>
</dbReference>
<keyword evidence="4" id="KW-1185">Reference proteome</keyword>
<name>A0A0R1UTL2_9LACO</name>
<dbReference type="InterPro" id="IPR015330">
    <property type="entry name" value="DNA_primase/pol_bifunc_N"/>
</dbReference>
<feature type="domain" description="Primase C-terminal 1" evidence="1">
    <location>
        <begin position="200"/>
        <end position="264"/>
    </location>
</feature>
<dbReference type="STRING" id="417373.GCA_001570685_01312"/>
<dbReference type="AlphaFoldDB" id="A0A0R1UTL2"/>
<dbReference type="SMART" id="SM00943">
    <property type="entry name" value="Prim-Pol"/>
    <property type="match status" value="1"/>
</dbReference>
<protein>
    <submittedName>
        <fullName evidence="3">Bifunctional dna primase polymerase</fullName>
    </submittedName>
</protein>
<dbReference type="EMBL" id="AZGC01000003">
    <property type="protein sequence ID" value="KRL96541.1"/>
    <property type="molecule type" value="Genomic_DNA"/>
</dbReference>
<dbReference type="OrthoDB" id="2303110at2"/>